<evidence type="ECO:0000313" key="2">
    <source>
        <dbReference type="Proteomes" id="UP000035642"/>
    </source>
</evidence>
<dbReference type="AlphaFoldDB" id="A0A0K0D3M8"/>
<evidence type="ECO:0000313" key="3">
    <source>
        <dbReference type="WBParaSite" id="ACAC_0000467301-mRNA-1"/>
    </source>
</evidence>
<dbReference type="WBParaSite" id="ACAC_0000467301-mRNA-1">
    <property type="protein sequence ID" value="ACAC_0000467301-mRNA-1"/>
    <property type="gene ID" value="ACAC_0000467301"/>
</dbReference>
<proteinExistence type="predicted"/>
<sequence>MRITLLLFTITVITQCAINDVGNQMKDFLSGRQECQKTKNSKLLKLEEQNNHAVSGPRVISSDSSETLTKLRSHMEEDMEIKRGLKEMAVESMFCGSKLNHPIFKVFSQREYSGTMLQSDIAKQANQFLNDVARTKRQVLRDNIKLNSTWKDGVFYMFNTSGSL</sequence>
<dbReference type="Proteomes" id="UP000035642">
    <property type="component" value="Unassembled WGS sequence"/>
</dbReference>
<keyword evidence="1" id="KW-0732">Signal</keyword>
<reference evidence="2" key="1">
    <citation type="submission" date="2012-09" db="EMBL/GenBank/DDBJ databases">
        <authorList>
            <person name="Martin A.A."/>
        </authorList>
    </citation>
    <scope>NUCLEOTIDE SEQUENCE</scope>
</reference>
<name>A0A0K0D3M8_ANGCA</name>
<feature type="signal peptide" evidence="1">
    <location>
        <begin position="1"/>
        <end position="16"/>
    </location>
</feature>
<protein>
    <submittedName>
        <fullName evidence="3">Uncharacterized protein</fullName>
    </submittedName>
</protein>
<keyword evidence="2" id="KW-1185">Reference proteome</keyword>
<accession>A0A0K0D3M8</accession>
<organism evidence="2 3">
    <name type="scientific">Angiostrongylus cantonensis</name>
    <name type="common">Rat lungworm</name>
    <dbReference type="NCBI Taxonomy" id="6313"/>
    <lineage>
        <taxon>Eukaryota</taxon>
        <taxon>Metazoa</taxon>
        <taxon>Ecdysozoa</taxon>
        <taxon>Nematoda</taxon>
        <taxon>Chromadorea</taxon>
        <taxon>Rhabditida</taxon>
        <taxon>Rhabditina</taxon>
        <taxon>Rhabditomorpha</taxon>
        <taxon>Strongyloidea</taxon>
        <taxon>Metastrongylidae</taxon>
        <taxon>Angiostrongylus</taxon>
    </lineage>
</organism>
<evidence type="ECO:0000256" key="1">
    <source>
        <dbReference type="SAM" id="SignalP"/>
    </source>
</evidence>
<reference evidence="3" key="2">
    <citation type="submission" date="2017-02" db="UniProtKB">
        <authorList>
            <consortium name="WormBaseParasite"/>
        </authorList>
    </citation>
    <scope>IDENTIFICATION</scope>
</reference>
<feature type="chain" id="PRO_5005326702" evidence="1">
    <location>
        <begin position="17"/>
        <end position="164"/>
    </location>
</feature>